<protein>
    <submittedName>
        <fullName evidence="5">Tyrosine recombinase XerD</fullName>
    </submittedName>
</protein>
<evidence type="ECO:0000256" key="2">
    <source>
        <dbReference type="ARBA" id="ARBA00023172"/>
    </source>
</evidence>
<dbReference type="SUPFAM" id="SSF47823">
    <property type="entry name" value="lambda integrase-like, N-terminal domain"/>
    <property type="match status" value="1"/>
</dbReference>
<dbReference type="Pfam" id="PF00589">
    <property type="entry name" value="Phage_integrase"/>
    <property type="match status" value="1"/>
</dbReference>
<dbReference type="InterPro" id="IPR002104">
    <property type="entry name" value="Integrase_catalytic"/>
</dbReference>
<evidence type="ECO:0000313" key="6">
    <source>
        <dbReference type="Proteomes" id="UP001174909"/>
    </source>
</evidence>
<proteinExistence type="predicted"/>
<keyword evidence="2" id="KW-0233">DNA recombination</keyword>
<dbReference type="PANTHER" id="PTHR30349">
    <property type="entry name" value="PHAGE INTEGRASE-RELATED"/>
    <property type="match status" value="1"/>
</dbReference>
<dbReference type="GO" id="GO:0015074">
    <property type="term" value="P:DNA integration"/>
    <property type="evidence" value="ECO:0007669"/>
    <property type="project" value="InterPro"/>
</dbReference>
<organism evidence="5 6">
    <name type="scientific">Geodia barretti</name>
    <name type="common">Barrett's horny sponge</name>
    <dbReference type="NCBI Taxonomy" id="519541"/>
    <lineage>
        <taxon>Eukaryota</taxon>
        <taxon>Metazoa</taxon>
        <taxon>Porifera</taxon>
        <taxon>Demospongiae</taxon>
        <taxon>Heteroscleromorpha</taxon>
        <taxon>Tetractinellida</taxon>
        <taxon>Astrophorina</taxon>
        <taxon>Geodiidae</taxon>
        <taxon>Geodia</taxon>
    </lineage>
</organism>
<dbReference type="Proteomes" id="UP001174909">
    <property type="component" value="Unassembled WGS sequence"/>
</dbReference>
<accession>A0AA35WJE6</accession>
<dbReference type="PROSITE" id="PS51900">
    <property type="entry name" value="CB"/>
    <property type="match status" value="1"/>
</dbReference>
<feature type="domain" description="Tyr recombinase" evidence="3">
    <location>
        <begin position="59"/>
        <end position="248"/>
    </location>
</feature>
<evidence type="ECO:0000256" key="1">
    <source>
        <dbReference type="ARBA" id="ARBA00023125"/>
    </source>
</evidence>
<comment type="caution">
    <text evidence="5">The sequence shown here is derived from an EMBL/GenBank/DDBJ whole genome shotgun (WGS) entry which is preliminary data.</text>
</comment>
<dbReference type="GO" id="GO:0003677">
    <property type="term" value="F:DNA binding"/>
    <property type="evidence" value="ECO:0007669"/>
    <property type="project" value="UniProtKB-KW"/>
</dbReference>
<dbReference type="InterPro" id="IPR044068">
    <property type="entry name" value="CB"/>
</dbReference>
<keyword evidence="1" id="KW-0238">DNA-binding</keyword>
<dbReference type="GO" id="GO:0006310">
    <property type="term" value="P:DNA recombination"/>
    <property type="evidence" value="ECO:0007669"/>
    <property type="project" value="UniProtKB-KW"/>
</dbReference>
<name>A0AA35WJE6_GEOBA</name>
<dbReference type="PROSITE" id="PS51898">
    <property type="entry name" value="TYR_RECOMBINASE"/>
    <property type="match status" value="1"/>
</dbReference>
<dbReference type="Gene3D" id="1.10.443.10">
    <property type="entry name" value="Intergrase catalytic core"/>
    <property type="match status" value="1"/>
</dbReference>
<evidence type="ECO:0000259" key="4">
    <source>
        <dbReference type="PROSITE" id="PS51900"/>
    </source>
</evidence>
<dbReference type="EMBL" id="CASHTH010002024">
    <property type="protein sequence ID" value="CAI8023663.1"/>
    <property type="molecule type" value="Genomic_DNA"/>
</dbReference>
<dbReference type="InterPro" id="IPR011010">
    <property type="entry name" value="DNA_brk_join_enz"/>
</dbReference>
<feature type="domain" description="Core-binding (CB)" evidence="4">
    <location>
        <begin position="1"/>
        <end position="105"/>
    </location>
</feature>
<dbReference type="AlphaFoldDB" id="A0AA35WJE6"/>
<keyword evidence="6" id="KW-1185">Reference proteome</keyword>
<evidence type="ECO:0000259" key="3">
    <source>
        <dbReference type="PROSITE" id="PS51898"/>
    </source>
</evidence>
<dbReference type="InterPro" id="IPR004107">
    <property type="entry name" value="Integrase_SAM-like_N"/>
</dbReference>
<dbReference type="Pfam" id="PF02899">
    <property type="entry name" value="Phage_int_SAM_1"/>
    <property type="match status" value="1"/>
</dbReference>
<dbReference type="InterPro" id="IPR013762">
    <property type="entry name" value="Integrase-like_cat_sf"/>
</dbReference>
<reference evidence="5" key="1">
    <citation type="submission" date="2023-03" db="EMBL/GenBank/DDBJ databases">
        <authorList>
            <person name="Steffen K."/>
            <person name="Cardenas P."/>
        </authorList>
    </citation>
    <scope>NUCLEOTIDE SEQUENCE</scope>
</reference>
<dbReference type="InterPro" id="IPR050090">
    <property type="entry name" value="Tyrosine_recombinase_XerCD"/>
</dbReference>
<sequence length="252" mass="28164">MKQIVNSFLQHLVVEKGLTQNTLSAYSNDLNQFREFLSSNGFISEDPTANLGSLRVGRSIPRFISEADIRQLLETAADTGTPEGRRDASILELLYATGLRVSELVALNVQDINFEEGFIRTWGKGSKERIVYLYPEALANLRVYVGGARVALLEQKRGQTAMYVNQRGERLTRQWVWNILKTSAKKAGIDPNITPHTLRHSFCDPFIAERCVPAPRTGVVGTFQHFHDAGLYAPYRSPRPGGVRAKPSKSMT</sequence>
<dbReference type="PANTHER" id="PTHR30349:SF81">
    <property type="entry name" value="TYROSINE RECOMBINASE XERC"/>
    <property type="match status" value="1"/>
</dbReference>
<dbReference type="SUPFAM" id="SSF56349">
    <property type="entry name" value="DNA breaking-rejoining enzymes"/>
    <property type="match status" value="1"/>
</dbReference>
<evidence type="ECO:0000313" key="5">
    <source>
        <dbReference type="EMBL" id="CAI8023663.1"/>
    </source>
</evidence>
<gene>
    <name evidence="5" type="ORF">GBAR_LOCUS13805</name>
</gene>